<evidence type="ECO:0000259" key="17">
    <source>
        <dbReference type="Pfam" id="PF18404"/>
    </source>
</evidence>
<dbReference type="GO" id="GO:0003980">
    <property type="term" value="F:UDP-glucose:glycoprotein glucosyltransferase activity"/>
    <property type="evidence" value="ECO:0007669"/>
    <property type="project" value="InterPro"/>
</dbReference>
<dbReference type="Proteomes" id="UP000215902">
    <property type="component" value="Unassembled WGS sequence"/>
</dbReference>
<dbReference type="GO" id="GO:0051082">
    <property type="term" value="F:unfolded protein binding"/>
    <property type="evidence" value="ECO:0007669"/>
    <property type="project" value="TreeGrafter"/>
</dbReference>
<evidence type="ECO:0008006" key="20">
    <source>
        <dbReference type="Google" id="ProtNLM"/>
    </source>
</evidence>
<reference evidence="18 19" key="1">
    <citation type="submission" date="2017-06" db="EMBL/GenBank/DDBJ databases">
        <title>A platform for efficient transgenesis in Macrostomum lignano, a flatworm model organism for stem cell research.</title>
        <authorList>
            <person name="Berezikov E."/>
        </authorList>
    </citation>
    <scope>NUCLEOTIDE SEQUENCE [LARGE SCALE GENOMIC DNA]</scope>
    <source>
        <strain evidence="18">DV1</strain>
        <tissue evidence="18">Whole organism</tissue>
    </source>
</reference>
<dbReference type="InterPro" id="IPR009448">
    <property type="entry name" value="UDP-g_GGtrans"/>
</dbReference>
<comment type="cofactor">
    <cofactor evidence="1">
        <name>Ca(2+)</name>
        <dbReference type="ChEBI" id="CHEBI:29108"/>
    </cofactor>
</comment>
<feature type="domain" description="UGGT thioredoxin-like" evidence="13">
    <location>
        <begin position="47"/>
        <end position="234"/>
    </location>
</feature>
<dbReference type="PANTHER" id="PTHR11226">
    <property type="entry name" value="UDP-GLUCOSE GLYCOPROTEIN:GLUCOSYLTRANSFERASE"/>
    <property type="match status" value="1"/>
</dbReference>
<dbReference type="GO" id="GO:0005788">
    <property type="term" value="C:endoplasmic reticulum lumen"/>
    <property type="evidence" value="ECO:0007669"/>
    <property type="project" value="UniProtKB-SubCell"/>
</dbReference>
<feature type="domain" description="UGGT thioredoxin-like" evidence="14">
    <location>
        <begin position="316"/>
        <end position="450"/>
    </location>
</feature>
<dbReference type="PANTHER" id="PTHR11226:SF0">
    <property type="entry name" value="UDP-GLUCOSE:GLYCOPROTEIN GLUCOSYLTRANSFERASE"/>
    <property type="match status" value="1"/>
</dbReference>
<dbReference type="InterPro" id="IPR040497">
    <property type="entry name" value="Glyco_transf_24"/>
</dbReference>
<dbReference type="Gene3D" id="3.90.550.10">
    <property type="entry name" value="Spore Coat Polysaccharide Biosynthesis Protein SpsA, Chain A"/>
    <property type="match status" value="1"/>
</dbReference>
<feature type="region of interest" description="Disordered" evidence="11">
    <location>
        <begin position="845"/>
        <end position="875"/>
    </location>
</feature>
<dbReference type="InterPro" id="IPR040694">
    <property type="entry name" value="UGGT_TRXL_2"/>
</dbReference>
<keyword evidence="5" id="KW-0808">Transferase</keyword>
<keyword evidence="6 12" id="KW-0732">Signal</keyword>
<evidence type="ECO:0000313" key="18">
    <source>
        <dbReference type="EMBL" id="PAA62463.1"/>
    </source>
</evidence>
<feature type="compositionally biased region" description="Polar residues" evidence="11">
    <location>
        <begin position="1546"/>
        <end position="1566"/>
    </location>
</feature>
<sequence>RAAQFVSLFGAGCSLPLLLLALISIAPPCVLARSKFVSVNMFAKWQSTSLLAEASEFLHQQNSELFWQYLDNLAQRNDLSSMTDSAEYQLALSESSRLAPGSRSDLLRLWLSLRAASPALEMNAQLGLNDADRCLKSLDSSGGFAVLPGGGIACTADQLDAELAAANASAPLQLYRTDKVRLESAGVDEQQLPPTVLLYARLASGGFPAWHVAMTTLAKAGKLRYAFRHAPPAELNSLQRRQQRTRLSGYGVELAIKSTEYKAMDDSKVEDSKEYSHRRHDEEDEVQGFLFSKLRALHPNLSQELNQFKQHLLDSSTEIAPLKAWQLQDLSYQAAQRVLTVTVDDSLHVLRDLSQNYPVRAKALSQIAVLPSLRAQLEANQRLFQQQLGLPQGASLLLVNGRPVDLEFYDVFTMLQSLTEEASLMDAATQLGLPASHVASVVLRSLAASSASASDEKFALDFRDPAVVYLNDLEQSQVYAQWPRSVHDLLKPAFPGTMRRIARNLFNLVVFIDPAVKESADLIRYCEAFVQHTVPIRIGLVWAPKDEVGRALVRSFNFVKNDKGSTRSAVSYLTDIYSVTFEQGYSLNLEFAHQYFKGLYPDVDSKDALGDKSSDYEDQLAAGQAFLARSGLASAPAVLLNGGLLDTNAAVTNFEETVLTEIMRQTSELQREVAAGQLKDSQNVVDFINERPNVVKRLNQRLLQGGKTMTQAQLNAVGKLSYFVKNDDSATRAASLWLACDLATAGCRSHAYEALRLVKASAQLRLALLHTGEPDLLLAKALQSAASTVATKSAKHAVNLASKLCKPENWPAVSGIDEAAVGNKALKELAVHGMDWDAFAAAADSDQTRRELDRQSKFASTELGTPAAASTAEPPSLALVSNGRLVGPLPQPEVDPADLRLLERLALSRAGRAVAESLDKLSNTELASVGNDRSELSMRLSALLNSHPAAVGSGSGSSSSSGGSTSGSSATRRIAMPDGLQPGGLLKLEPMEPNSARPSLEVTAIVDPLSRDAQKMSHILLVLRQALNARITVAFNCREKLSEPPLKTFYRYLLTAAPVFAKDGSLSSAGSTVNFDGMPSQPILTLGIDTPHNWMAEVVNSPYDLDNIQLAAVSGSGVHAEYELEYLLVEGHCVDSASNQIPRGLQFTLGTVQRPLLRDTIVMYNLGYFQLKAAPNAWQLRLRAGKSADIYDIAAHENTDGETAAGDPVAVLDSFRSKVITVRVAKKPDRLDDSLLGDEPAQQSIWGSISNAFTASPTVSSEDRDQTLNIFSVASGHLYERFLRIMMLSVLKNTKSKVKFWFLKNFLSPSFIKFIPYYAEKYNFEYALVQYKWPRWLNRQTEKQRIIWAYKILFLDVLFPLDVKRIIFVDADQIVRTDMQQLADMDIRGAPYAYTPFCDSRRDMEGFRFWKTGYWANHLGNRPYHISALYLVDLVRFRRLAAGDRLRGQYQGLSQDPNSLANLDQDLPNYMIHQVAIYSLPQEWLYCETWCDPATKKSAKTIDLCNNPKTKEPKLEAAQRIVPEWRDYDKELRAIWDEFHAGKSAANGQQQQQPKVPDSSSGHTEL</sequence>
<keyword evidence="19" id="KW-1185">Reference proteome</keyword>
<feature type="signal peptide" evidence="12">
    <location>
        <begin position="1"/>
        <end position="32"/>
    </location>
</feature>
<feature type="region of interest" description="Disordered" evidence="11">
    <location>
        <begin position="948"/>
        <end position="993"/>
    </location>
</feature>
<dbReference type="Pfam" id="PF18400">
    <property type="entry name" value="Thioredoxin_12"/>
    <property type="match status" value="1"/>
</dbReference>
<feature type="domain" description="UGGT thioredoxin-like" evidence="15">
    <location>
        <begin position="461"/>
        <end position="701"/>
    </location>
</feature>
<comment type="similarity">
    <text evidence="4">Belongs to the glycosyltransferase 8 family.</text>
</comment>
<dbReference type="SUPFAM" id="SSF53448">
    <property type="entry name" value="Nucleotide-diphospho-sugar transferases"/>
    <property type="match status" value="1"/>
</dbReference>
<evidence type="ECO:0000256" key="5">
    <source>
        <dbReference type="ARBA" id="ARBA00022679"/>
    </source>
</evidence>
<evidence type="ECO:0000259" key="15">
    <source>
        <dbReference type="Pfam" id="PF18402"/>
    </source>
</evidence>
<accession>A0A267ELQ0</accession>
<dbReference type="EMBL" id="NIVC01001936">
    <property type="protein sequence ID" value="PAA62463.1"/>
    <property type="molecule type" value="Genomic_DNA"/>
</dbReference>
<protein>
    <recommendedName>
        <fullName evidence="20">UDP-glucose:glycoprotein glucosyltransferase</fullName>
    </recommendedName>
</protein>
<dbReference type="InterPro" id="IPR040693">
    <property type="entry name" value="UGGT_TRXL_1"/>
</dbReference>
<dbReference type="CDD" id="cd06432">
    <property type="entry name" value="GT8_HUGT1_C_like"/>
    <property type="match status" value="1"/>
</dbReference>
<dbReference type="InterPro" id="IPR040692">
    <property type="entry name" value="UGGT_TRXL_3"/>
</dbReference>
<gene>
    <name evidence="18" type="ORF">BOX15_Mlig003410g5</name>
</gene>
<evidence type="ECO:0000259" key="14">
    <source>
        <dbReference type="Pfam" id="PF18401"/>
    </source>
</evidence>
<evidence type="ECO:0000256" key="3">
    <source>
        <dbReference type="ARBA" id="ARBA00004922"/>
    </source>
</evidence>
<feature type="compositionally biased region" description="Basic and acidic residues" evidence="11">
    <location>
        <begin position="846"/>
        <end position="856"/>
    </location>
</feature>
<comment type="caution">
    <text evidence="18">The sequence shown here is derived from an EMBL/GenBank/DDBJ whole genome shotgun (WGS) entry which is preliminary data.</text>
</comment>
<name>A0A267ELQ0_9PLAT</name>
<dbReference type="Pfam" id="PF06427">
    <property type="entry name" value="UDP-g_GGTase"/>
    <property type="match status" value="1"/>
</dbReference>
<dbReference type="InterPro" id="IPR040525">
    <property type="entry name" value="UGGT_TRXL_4"/>
</dbReference>
<dbReference type="Pfam" id="PF18403">
    <property type="entry name" value="Thioredoxin_15"/>
    <property type="match status" value="1"/>
</dbReference>
<evidence type="ECO:0000256" key="10">
    <source>
        <dbReference type="ARBA" id="ARBA00048456"/>
    </source>
</evidence>
<comment type="pathway">
    <text evidence="3">Protein modification; protein glycosylation.</text>
</comment>
<feature type="chain" id="PRO_5012740812" description="UDP-glucose:glycoprotein glucosyltransferase" evidence="12">
    <location>
        <begin position="33"/>
        <end position="1566"/>
    </location>
</feature>
<dbReference type="Pfam" id="PF18402">
    <property type="entry name" value="Thioredoxin_14"/>
    <property type="match status" value="1"/>
</dbReference>
<comment type="function">
    <text evidence="9">Recognizes glycoproteins with minor folding defects. Reglucosylates single N-glycans near the misfolded part of the protein, thus providing quality control for protein folding in the endoplasmic reticulum. Reglucosylated proteins are recognized by calreticulin for recycling to the endoplasmic reticulum and refolding or degradation.</text>
</comment>
<feature type="region of interest" description="Disordered" evidence="11">
    <location>
        <begin position="1541"/>
        <end position="1566"/>
    </location>
</feature>
<comment type="catalytic activity">
    <reaction evidence="10">
        <text>N(4)-(alpha-D-Man-(1-&gt;2)-alpha-D-Man-(1-&gt;2)-alpha-D-Man-(1-&gt;3)-[alpha-D-Man-(1-&gt;2)-alpha-D-Man-(1-&gt;3)-[alpha-D-Man-(1-&gt;2)-alpha-D-Man-(1-&gt;6)]-alpha-D-Man-(1-&gt;6)]-beta-D-Man-(1-&gt;4)-beta-D-GlcNAc-(1-&gt;4)-beta-D-GlcNAc)-L-asparaginyl-[protein] (N-glucan mannose isomer 9A1,2,3B1,2,3) + UDP-alpha-D-glucose = N(4)-(alpha-D-Glc-(1-&gt;3)-alpha-D-Man-(1-&gt;2)-alpha-D-Man-(1-&gt;2)-alpha-D-Man-(1-&gt;3)-[alpha-D-Man-(1-&gt;2)-alpha-D-Man-(1-&gt;3)-[alpha-D-Man-(1-&gt;2)-alpha-D-Man-(1-&gt;6)]-alpha-D-Man-(1-&gt;6)]-beta-D-Man-(1-&gt;4)-beta-D-GlcNAc-(1-&gt;4)-beta-D-GlcNAc)-L-asparaginyl-[protein] + UDP + H(+)</text>
        <dbReference type="Rhea" id="RHEA:61304"/>
        <dbReference type="Rhea" id="RHEA-COMP:14356"/>
        <dbReference type="Rhea" id="RHEA-COMP:14357"/>
        <dbReference type="ChEBI" id="CHEBI:15378"/>
        <dbReference type="ChEBI" id="CHEBI:58223"/>
        <dbReference type="ChEBI" id="CHEBI:58885"/>
        <dbReference type="ChEBI" id="CHEBI:59080"/>
        <dbReference type="ChEBI" id="CHEBI:139493"/>
    </reaction>
</comment>
<dbReference type="Pfam" id="PF18401">
    <property type="entry name" value="Thioredoxin_13"/>
    <property type="match status" value="1"/>
</dbReference>
<evidence type="ECO:0000256" key="1">
    <source>
        <dbReference type="ARBA" id="ARBA00001913"/>
    </source>
</evidence>
<dbReference type="OrthoDB" id="27683at2759"/>
<evidence type="ECO:0000256" key="11">
    <source>
        <dbReference type="SAM" id="MobiDB-lite"/>
    </source>
</evidence>
<evidence type="ECO:0000256" key="8">
    <source>
        <dbReference type="ARBA" id="ARBA00023180"/>
    </source>
</evidence>
<feature type="non-terminal residue" evidence="18">
    <location>
        <position position="1"/>
    </location>
</feature>
<evidence type="ECO:0000313" key="19">
    <source>
        <dbReference type="Proteomes" id="UP000215902"/>
    </source>
</evidence>
<keyword evidence="8" id="KW-0325">Glycoprotein</keyword>
<feature type="compositionally biased region" description="Low complexity" evidence="11">
    <location>
        <begin position="865"/>
        <end position="875"/>
    </location>
</feature>
<evidence type="ECO:0000259" key="16">
    <source>
        <dbReference type="Pfam" id="PF18403"/>
    </source>
</evidence>
<comment type="subcellular location">
    <subcellularLocation>
        <location evidence="2">Endoplasmic reticulum lumen</location>
    </subcellularLocation>
</comment>
<dbReference type="InterPro" id="IPR029044">
    <property type="entry name" value="Nucleotide-diphossugar_trans"/>
</dbReference>
<keyword evidence="7" id="KW-0256">Endoplasmic reticulum</keyword>
<dbReference type="Pfam" id="PF18404">
    <property type="entry name" value="Glyco_transf_24"/>
    <property type="match status" value="1"/>
</dbReference>
<evidence type="ECO:0000256" key="2">
    <source>
        <dbReference type="ARBA" id="ARBA00004319"/>
    </source>
</evidence>
<evidence type="ECO:0000256" key="4">
    <source>
        <dbReference type="ARBA" id="ARBA00006351"/>
    </source>
</evidence>
<evidence type="ECO:0000259" key="13">
    <source>
        <dbReference type="Pfam" id="PF18400"/>
    </source>
</evidence>
<evidence type="ECO:0000256" key="6">
    <source>
        <dbReference type="ARBA" id="ARBA00022729"/>
    </source>
</evidence>
<evidence type="ECO:0000256" key="12">
    <source>
        <dbReference type="SAM" id="SignalP"/>
    </source>
</evidence>
<feature type="domain" description="Glucosyltransferase 24 catalytic" evidence="17">
    <location>
        <begin position="1268"/>
        <end position="1534"/>
    </location>
</feature>
<evidence type="ECO:0000256" key="7">
    <source>
        <dbReference type="ARBA" id="ARBA00022824"/>
    </source>
</evidence>
<dbReference type="STRING" id="282301.A0A267ELQ0"/>
<organism evidence="18 19">
    <name type="scientific">Macrostomum lignano</name>
    <dbReference type="NCBI Taxonomy" id="282301"/>
    <lineage>
        <taxon>Eukaryota</taxon>
        <taxon>Metazoa</taxon>
        <taxon>Spiralia</taxon>
        <taxon>Lophotrochozoa</taxon>
        <taxon>Platyhelminthes</taxon>
        <taxon>Rhabditophora</taxon>
        <taxon>Macrostomorpha</taxon>
        <taxon>Macrostomida</taxon>
        <taxon>Macrostomidae</taxon>
        <taxon>Macrostomum</taxon>
    </lineage>
</organism>
<dbReference type="UniPathway" id="UPA00378"/>
<feature type="compositionally biased region" description="Low complexity" evidence="11">
    <location>
        <begin position="956"/>
        <end position="969"/>
    </location>
</feature>
<evidence type="ECO:0000256" key="9">
    <source>
        <dbReference type="ARBA" id="ARBA00045874"/>
    </source>
</evidence>
<feature type="domain" description="UDP-glucose:glycoprotein glucosyltransferase thioredoxin-like" evidence="16">
    <location>
        <begin position="715"/>
        <end position="943"/>
    </location>
</feature>
<dbReference type="GO" id="GO:0018279">
    <property type="term" value="P:protein N-linked glycosylation via asparagine"/>
    <property type="evidence" value="ECO:0007669"/>
    <property type="project" value="TreeGrafter"/>
</dbReference>
<dbReference type="GO" id="GO:0036503">
    <property type="term" value="P:ERAD pathway"/>
    <property type="evidence" value="ECO:0007669"/>
    <property type="project" value="TreeGrafter"/>
</dbReference>
<proteinExistence type="inferred from homology"/>